<dbReference type="Proteomes" id="UP001194468">
    <property type="component" value="Unassembled WGS sequence"/>
</dbReference>
<feature type="transmembrane region" description="Helical" evidence="1">
    <location>
        <begin position="24"/>
        <end position="42"/>
    </location>
</feature>
<protein>
    <submittedName>
        <fullName evidence="2">Uncharacterized protein</fullName>
    </submittedName>
</protein>
<dbReference type="AlphaFoldDB" id="A0AAD4BQZ3"/>
<accession>A0AAD4BQZ3</accession>
<reference evidence="2" key="1">
    <citation type="submission" date="2019-10" db="EMBL/GenBank/DDBJ databases">
        <authorList>
            <consortium name="DOE Joint Genome Institute"/>
            <person name="Kuo A."/>
            <person name="Miyauchi S."/>
            <person name="Kiss E."/>
            <person name="Drula E."/>
            <person name="Kohler A."/>
            <person name="Sanchez-Garcia M."/>
            <person name="Andreopoulos B."/>
            <person name="Barry K.W."/>
            <person name="Bonito G."/>
            <person name="Buee M."/>
            <person name="Carver A."/>
            <person name="Chen C."/>
            <person name="Cichocki N."/>
            <person name="Clum A."/>
            <person name="Culley D."/>
            <person name="Crous P.W."/>
            <person name="Fauchery L."/>
            <person name="Girlanda M."/>
            <person name="Hayes R."/>
            <person name="Keri Z."/>
            <person name="LaButti K."/>
            <person name="Lipzen A."/>
            <person name="Lombard V."/>
            <person name="Magnuson J."/>
            <person name="Maillard F."/>
            <person name="Morin E."/>
            <person name="Murat C."/>
            <person name="Nolan M."/>
            <person name="Ohm R."/>
            <person name="Pangilinan J."/>
            <person name="Pereira M."/>
            <person name="Perotto S."/>
            <person name="Peter M."/>
            <person name="Riley R."/>
            <person name="Sitrit Y."/>
            <person name="Stielow B."/>
            <person name="Szollosi G."/>
            <person name="Zifcakova L."/>
            <person name="Stursova M."/>
            <person name="Spatafora J.W."/>
            <person name="Tedersoo L."/>
            <person name="Vaario L.-M."/>
            <person name="Yamada A."/>
            <person name="Yan M."/>
            <person name="Wang P."/>
            <person name="Xu J."/>
            <person name="Bruns T."/>
            <person name="Baldrian P."/>
            <person name="Vilgalys R."/>
            <person name="Henrissat B."/>
            <person name="Grigoriev I.V."/>
            <person name="Hibbett D."/>
            <person name="Nagy L.G."/>
            <person name="Martin F.M."/>
        </authorList>
    </citation>
    <scope>NUCLEOTIDE SEQUENCE</scope>
    <source>
        <strain evidence="2">BED1</strain>
    </source>
</reference>
<dbReference type="EMBL" id="WHUW01000017">
    <property type="protein sequence ID" value="KAF8437993.1"/>
    <property type="molecule type" value="Genomic_DNA"/>
</dbReference>
<evidence type="ECO:0000313" key="2">
    <source>
        <dbReference type="EMBL" id="KAF8437993.1"/>
    </source>
</evidence>
<keyword evidence="1" id="KW-1133">Transmembrane helix</keyword>
<keyword evidence="3" id="KW-1185">Reference proteome</keyword>
<proteinExistence type="predicted"/>
<gene>
    <name evidence="2" type="ORF">L210DRAFT_221209</name>
</gene>
<organism evidence="2 3">
    <name type="scientific">Boletus edulis BED1</name>
    <dbReference type="NCBI Taxonomy" id="1328754"/>
    <lineage>
        <taxon>Eukaryota</taxon>
        <taxon>Fungi</taxon>
        <taxon>Dikarya</taxon>
        <taxon>Basidiomycota</taxon>
        <taxon>Agaricomycotina</taxon>
        <taxon>Agaricomycetes</taxon>
        <taxon>Agaricomycetidae</taxon>
        <taxon>Boletales</taxon>
        <taxon>Boletineae</taxon>
        <taxon>Boletaceae</taxon>
        <taxon>Boletoideae</taxon>
        <taxon>Boletus</taxon>
    </lineage>
</organism>
<comment type="caution">
    <text evidence="2">The sequence shown here is derived from an EMBL/GenBank/DDBJ whole genome shotgun (WGS) entry which is preliminary data.</text>
</comment>
<keyword evidence="1" id="KW-0812">Transmembrane</keyword>
<reference evidence="2" key="2">
    <citation type="journal article" date="2020" name="Nat. Commun.">
        <title>Large-scale genome sequencing of mycorrhizal fungi provides insights into the early evolution of symbiotic traits.</title>
        <authorList>
            <person name="Miyauchi S."/>
            <person name="Kiss E."/>
            <person name="Kuo A."/>
            <person name="Drula E."/>
            <person name="Kohler A."/>
            <person name="Sanchez-Garcia M."/>
            <person name="Morin E."/>
            <person name="Andreopoulos B."/>
            <person name="Barry K.W."/>
            <person name="Bonito G."/>
            <person name="Buee M."/>
            <person name="Carver A."/>
            <person name="Chen C."/>
            <person name="Cichocki N."/>
            <person name="Clum A."/>
            <person name="Culley D."/>
            <person name="Crous P.W."/>
            <person name="Fauchery L."/>
            <person name="Girlanda M."/>
            <person name="Hayes R.D."/>
            <person name="Keri Z."/>
            <person name="LaButti K."/>
            <person name="Lipzen A."/>
            <person name="Lombard V."/>
            <person name="Magnuson J."/>
            <person name="Maillard F."/>
            <person name="Murat C."/>
            <person name="Nolan M."/>
            <person name="Ohm R.A."/>
            <person name="Pangilinan J."/>
            <person name="Pereira M.F."/>
            <person name="Perotto S."/>
            <person name="Peter M."/>
            <person name="Pfister S."/>
            <person name="Riley R."/>
            <person name="Sitrit Y."/>
            <person name="Stielow J.B."/>
            <person name="Szollosi G."/>
            <person name="Zifcakova L."/>
            <person name="Stursova M."/>
            <person name="Spatafora J.W."/>
            <person name="Tedersoo L."/>
            <person name="Vaario L.M."/>
            <person name="Yamada A."/>
            <person name="Yan M."/>
            <person name="Wang P."/>
            <person name="Xu J."/>
            <person name="Bruns T."/>
            <person name="Baldrian P."/>
            <person name="Vilgalys R."/>
            <person name="Dunand C."/>
            <person name="Henrissat B."/>
            <person name="Grigoriev I.V."/>
            <person name="Hibbett D."/>
            <person name="Nagy L.G."/>
            <person name="Martin F.M."/>
        </authorList>
    </citation>
    <scope>NUCLEOTIDE SEQUENCE</scope>
    <source>
        <strain evidence="2">BED1</strain>
    </source>
</reference>
<evidence type="ECO:0000313" key="3">
    <source>
        <dbReference type="Proteomes" id="UP001194468"/>
    </source>
</evidence>
<sequence>MLWRYLNGQVILIDHPWISSRYQVHLYFCVYNIMVVAAMAMCGEYNGELRVKVTRYFFDIGNLSAEC</sequence>
<evidence type="ECO:0000256" key="1">
    <source>
        <dbReference type="SAM" id="Phobius"/>
    </source>
</evidence>
<keyword evidence="1" id="KW-0472">Membrane</keyword>
<name>A0AAD4BQZ3_BOLED</name>